<proteinExistence type="predicted"/>
<evidence type="ECO:0000256" key="1">
    <source>
        <dbReference type="SAM" id="MobiDB-lite"/>
    </source>
</evidence>
<reference evidence="4" key="1">
    <citation type="journal article" date="2019" name="Int. J. Syst. Evol. Microbiol.">
        <title>The Global Catalogue of Microorganisms (GCM) 10K type strain sequencing project: providing services to taxonomists for standard genome sequencing and annotation.</title>
        <authorList>
            <consortium name="The Broad Institute Genomics Platform"/>
            <consortium name="The Broad Institute Genome Sequencing Center for Infectious Disease"/>
            <person name="Wu L."/>
            <person name="Ma J."/>
        </authorList>
    </citation>
    <scope>NUCLEOTIDE SEQUENCE [LARGE SCALE GENOMIC DNA]</scope>
    <source>
        <strain evidence="4">CGMCC 4.1469</strain>
    </source>
</reference>
<evidence type="ECO:0000256" key="2">
    <source>
        <dbReference type="SAM" id="SignalP"/>
    </source>
</evidence>
<accession>A0ABW1EXD5</accession>
<feature type="region of interest" description="Disordered" evidence="1">
    <location>
        <begin position="41"/>
        <end position="73"/>
    </location>
</feature>
<gene>
    <name evidence="3" type="ORF">ACFP0N_11310</name>
</gene>
<evidence type="ECO:0000313" key="3">
    <source>
        <dbReference type="EMBL" id="MFC5885559.1"/>
    </source>
</evidence>
<dbReference type="Pfam" id="PF19990">
    <property type="entry name" value="DUF6426"/>
    <property type="match status" value="1"/>
</dbReference>
<feature type="chain" id="PRO_5047461486" evidence="2">
    <location>
        <begin position="25"/>
        <end position="257"/>
    </location>
</feature>
<feature type="compositionally biased region" description="Gly residues" evidence="1">
    <location>
        <begin position="48"/>
        <end position="73"/>
    </location>
</feature>
<dbReference type="EMBL" id="JBHSOD010000010">
    <property type="protein sequence ID" value="MFC5885559.1"/>
    <property type="molecule type" value="Genomic_DNA"/>
</dbReference>
<dbReference type="Proteomes" id="UP001596067">
    <property type="component" value="Unassembled WGS sequence"/>
</dbReference>
<sequence>MELKKFVVAAALGATVLTAVPALVAPQEAAAGCWGDSYSDCTPDDPGPGDGGGGDWGGGGGGGDWGGGGGGGGGGGTYGLPNVSEGEIGDYLAGSVTIVGRREGIQFYPDDPRRETEFWGDGIQRGGGGGGGVSAGAVVHSQGQKWNERQNCLKNPGEVPTKITQGVNYQVSFKASANLSAKASEVLSGTLNAELNSSITRSYNYEVTINPGQTWALNVEYQTVTYAITTANWLGMYTTDYVNVTGPTGTVLFTTCN</sequence>
<feature type="signal peptide" evidence="2">
    <location>
        <begin position="1"/>
        <end position="24"/>
    </location>
</feature>
<keyword evidence="2" id="KW-0732">Signal</keyword>
<dbReference type="InterPro" id="IPR046311">
    <property type="entry name" value="DUF6426"/>
</dbReference>
<dbReference type="RefSeq" id="WP_313761723.1">
    <property type="nucleotide sequence ID" value="NZ_BAAAVH010000049.1"/>
</dbReference>
<comment type="caution">
    <text evidence="3">The sequence shown here is derived from an EMBL/GenBank/DDBJ whole genome shotgun (WGS) entry which is preliminary data.</text>
</comment>
<organism evidence="3 4">
    <name type="scientific">Kitasatospora aburaviensis</name>
    <dbReference type="NCBI Taxonomy" id="67265"/>
    <lineage>
        <taxon>Bacteria</taxon>
        <taxon>Bacillati</taxon>
        <taxon>Actinomycetota</taxon>
        <taxon>Actinomycetes</taxon>
        <taxon>Kitasatosporales</taxon>
        <taxon>Streptomycetaceae</taxon>
        <taxon>Kitasatospora</taxon>
    </lineage>
</organism>
<evidence type="ECO:0000313" key="4">
    <source>
        <dbReference type="Proteomes" id="UP001596067"/>
    </source>
</evidence>
<keyword evidence="4" id="KW-1185">Reference proteome</keyword>
<name>A0ABW1EXD5_9ACTN</name>
<protein>
    <submittedName>
        <fullName evidence="3">DUF6426 family protein</fullName>
    </submittedName>
</protein>